<dbReference type="EMBL" id="BAABME010005810">
    <property type="protein sequence ID" value="GAA0166665.1"/>
    <property type="molecule type" value="Genomic_DNA"/>
</dbReference>
<reference evidence="2 3" key="1">
    <citation type="submission" date="2024-01" db="EMBL/GenBank/DDBJ databases">
        <title>The complete chloroplast genome sequence of Lithospermum erythrorhizon: insights into the phylogenetic relationship among Boraginaceae species and the maternal lineages of purple gromwells.</title>
        <authorList>
            <person name="Okada T."/>
            <person name="Watanabe K."/>
        </authorList>
    </citation>
    <scope>NUCLEOTIDE SEQUENCE [LARGE SCALE GENOMIC DNA]</scope>
</reference>
<evidence type="ECO:0000256" key="1">
    <source>
        <dbReference type="SAM" id="MobiDB-lite"/>
    </source>
</evidence>
<evidence type="ECO:0000313" key="2">
    <source>
        <dbReference type="EMBL" id="GAA0166665.1"/>
    </source>
</evidence>
<evidence type="ECO:0000313" key="3">
    <source>
        <dbReference type="Proteomes" id="UP001454036"/>
    </source>
</evidence>
<sequence length="98" mass="11189">MQLEQLSLRPDPEVVIERFKEGQNYKDIAIDNTLCIMKTFCLKVCPDFPGIHSMFREFVGEHFREEYAVPLTDGEEEESDSGDANQSDDGLGEDEEDV</sequence>
<feature type="region of interest" description="Disordered" evidence="1">
    <location>
        <begin position="67"/>
        <end position="98"/>
    </location>
</feature>
<proteinExistence type="predicted"/>
<protein>
    <submittedName>
        <fullName evidence="2">Uncharacterized protein</fullName>
    </submittedName>
</protein>
<gene>
    <name evidence="2" type="ORF">LIER_21771</name>
</gene>
<accession>A0AAV3QSZ3</accession>
<organism evidence="2 3">
    <name type="scientific">Lithospermum erythrorhizon</name>
    <name type="common">Purple gromwell</name>
    <name type="synonym">Lithospermum officinale var. erythrorhizon</name>
    <dbReference type="NCBI Taxonomy" id="34254"/>
    <lineage>
        <taxon>Eukaryota</taxon>
        <taxon>Viridiplantae</taxon>
        <taxon>Streptophyta</taxon>
        <taxon>Embryophyta</taxon>
        <taxon>Tracheophyta</taxon>
        <taxon>Spermatophyta</taxon>
        <taxon>Magnoliopsida</taxon>
        <taxon>eudicotyledons</taxon>
        <taxon>Gunneridae</taxon>
        <taxon>Pentapetalae</taxon>
        <taxon>asterids</taxon>
        <taxon>lamiids</taxon>
        <taxon>Boraginales</taxon>
        <taxon>Boraginaceae</taxon>
        <taxon>Boraginoideae</taxon>
        <taxon>Lithospermeae</taxon>
        <taxon>Lithospermum</taxon>
    </lineage>
</organism>
<dbReference type="AlphaFoldDB" id="A0AAV3QSZ3"/>
<comment type="caution">
    <text evidence="2">The sequence shown here is derived from an EMBL/GenBank/DDBJ whole genome shotgun (WGS) entry which is preliminary data.</text>
</comment>
<keyword evidence="3" id="KW-1185">Reference proteome</keyword>
<dbReference type="Proteomes" id="UP001454036">
    <property type="component" value="Unassembled WGS sequence"/>
</dbReference>
<name>A0AAV3QSZ3_LITER</name>